<protein>
    <submittedName>
        <fullName evidence="1">Uncharacterized protein</fullName>
    </submittedName>
</protein>
<name>A0A1X7RCD6_ZYMT9</name>
<dbReference type="Proteomes" id="UP000215127">
    <property type="component" value="Chromosome 1"/>
</dbReference>
<reference evidence="1 2" key="1">
    <citation type="submission" date="2016-06" db="EMBL/GenBank/DDBJ databases">
        <authorList>
            <person name="Kjaerup R.B."/>
            <person name="Dalgaard T.S."/>
            <person name="Juul-Madsen H.R."/>
        </authorList>
    </citation>
    <scope>NUCLEOTIDE SEQUENCE [LARGE SCALE GENOMIC DNA]</scope>
</reference>
<organism evidence="1 2">
    <name type="scientific">Zymoseptoria tritici (strain ST99CH_3D7)</name>
    <dbReference type="NCBI Taxonomy" id="1276538"/>
    <lineage>
        <taxon>Eukaryota</taxon>
        <taxon>Fungi</taxon>
        <taxon>Dikarya</taxon>
        <taxon>Ascomycota</taxon>
        <taxon>Pezizomycotina</taxon>
        <taxon>Dothideomycetes</taxon>
        <taxon>Dothideomycetidae</taxon>
        <taxon>Mycosphaerellales</taxon>
        <taxon>Mycosphaerellaceae</taxon>
        <taxon>Zymoseptoria</taxon>
    </lineage>
</organism>
<dbReference type="AlphaFoldDB" id="A0A1X7RCD6"/>
<dbReference type="EMBL" id="LT853692">
    <property type="protein sequence ID" value="SMQ45073.1"/>
    <property type="molecule type" value="Genomic_DNA"/>
</dbReference>
<sequence length="74" mass="8095">MVLLAENRADSELATFLAGDTVVVSRGRALRGDVRFALSWPSVAMLRCAVAFVGDIQFCFQIDTTGCYHSSRPQ</sequence>
<keyword evidence="2" id="KW-1185">Reference proteome</keyword>
<evidence type="ECO:0000313" key="2">
    <source>
        <dbReference type="Proteomes" id="UP000215127"/>
    </source>
</evidence>
<proteinExistence type="predicted"/>
<gene>
    <name evidence="1" type="ORF">ZT3D7_G217</name>
</gene>
<evidence type="ECO:0000313" key="1">
    <source>
        <dbReference type="EMBL" id="SMQ45073.1"/>
    </source>
</evidence>
<accession>A0A1X7RCD6</accession>